<feature type="non-terminal residue" evidence="1">
    <location>
        <position position="1"/>
    </location>
</feature>
<comment type="caution">
    <text evidence="1">The sequence shown here is derived from an EMBL/GenBank/DDBJ whole genome shotgun (WGS) entry which is preliminary data.</text>
</comment>
<protein>
    <submittedName>
        <fullName evidence="1">Uncharacterized protein</fullName>
    </submittedName>
</protein>
<reference evidence="1" key="1">
    <citation type="submission" date="2021-06" db="EMBL/GenBank/DDBJ databases">
        <authorList>
            <person name="Hodson N. C."/>
            <person name="Mongue J. A."/>
            <person name="Jaron S. K."/>
        </authorList>
    </citation>
    <scope>NUCLEOTIDE SEQUENCE</scope>
</reference>
<evidence type="ECO:0000313" key="2">
    <source>
        <dbReference type="Proteomes" id="UP000708208"/>
    </source>
</evidence>
<dbReference type="EMBL" id="CAJVCH010089738">
    <property type="protein sequence ID" value="CAG7722476.1"/>
    <property type="molecule type" value="Genomic_DNA"/>
</dbReference>
<dbReference type="AlphaFoldDB" id="A0A8J2P1W5"/>
<evidence type="ECO:0000313" key="1">
    <source>
        <dbReference type="EMBL" id="CAG7722476.1"/>
    </source>
</evidence>
<organism evidence="1 2">
    <name type="scientific">Allacma fusca</name>
    <dbReference type="NCBI Taxonomy" id="39272"/>
    <lineage>
        <taxon>Eukaryota</taxon>
        <taxon>Metazoa</taxon>
        <taxon>Ecdysozoa</taxon>
        <taxon>Arthropoda</taxon>
        <taxon>Hexapoda</taxon>
        <taxon>Collembola</taxon>
        <taxon>Symphypleona</taxon>
        <taxon>Sminthuridae</taxon>
        <taxon>Allacma</taxon>
    </lineage>
</organism>
<accession>A0A8J2P1W5</accession>
<dbReference type="Proteomes" id="UP000708208">
    <property type="component" value="Unassembled WGS sequence"/>
</dbReference>
<keyword evidence="2" id="KW-1185">Reference proteome</keyword>
<name>A0A8J2P1W5_9HEXA</name>
<feature type="non-terminal residue" evidence="1">
    <location>
        <position position="32"/>
    </location>
</feature>
<sequence>LQIEVPKKVKETEKFKANVKFENKLPITIQDG</sequence>
<gene>
    <name evidence="1" type="ORF">AFUS01_LOCUS11607</name>
</gene>
<proteinExistence type="predicted"/>